<dbReference type="AlphaFoldDB" id="A0AAD4UH36"/>
<comment type="caution">
    <text evidence="2">The sequence shown here is derived from an EMBL/GenBank/DDBJ whole genome shotgun (WGS) entry which is preliminary data.</text>
</comment>
<dbReference type="Proteomes" id="UP001214576">
    <property type="component" value="Unassembled WGS sequence"/>
</dbReference>
<evidence type="ECO:0000313" key="2">
    <source>
        <dbReference type="EMBL" id="KAI4543649.1"/>
    </source>
</evidence>
<organism evidence="2 3">
    <name type="scientific">Ovis ammon polii</name>
    <dbReference type="NCBI Taxonomy" id="230172"/>
    <lineage>
        <taxon>Eukaryota</taxon>
        <taxon>Metazoa</taxon>
        <taxon>Chordata</taxon>
        <taxon>Craniata</taxon>
        <taxon>Vertebrata</taxon>
        <taxon>Euteleostomi</taxon>
        <taxon>Mammalia</taxon>
        <taxon>Eutheria</taxon>
        <taxon>Laurasiatheria</taxon>
        <taxon>Artiodactyla</taxon>
        <taxon>Ruminantia</taxon>
        <taxon>Pecora</taxon>
        <taxon>Bovidae</taxon>
        <taxon>Caprinae</taxon>
        <taxon>Ovis</taxon>
    </lineage>
</organism>
<keyword evidence="1" id="KW-0472">Membrane</keyword>
<keyword evidence="3" id="KW-1185">Reference proteome</keyword>
<keyword evidence="1" id="KW-0812">Transmembrane</keyword>
<accession>A0AAD4UH36</accession>
<dbReference type="EMBL" id="JAKZEL010000005">
    <property type="protein sequence ID" value="KAI4543649.1"/>
    <property type="molecule type" value="Genomic_DNA"/>
</dbReference>
<name>A0AAD4UH36_OVIAM</name>
<proteinExistence type="predicted"/>
<dbReference type="PROSITE" id="PS51257">
    <property type="entry name" value="PROKAR_LIPOPROTEIN"/>
    <property type="match status" value="1"/>
</dbReference>
<sequence>MRALLCAAPPLGGSPIALFFLSCHPPAAVVITVPLVTPLVSTLTLAGTLTLMVNSILKSGDQGALKELPRDLAGIDLAYDLQAAGKGLNARVPRGFC</sequence>
<keyword evidence="1" id="KW-1133">Transmembrane helix</keyword>
<evidence type="ECO:0000256" key="1">
    <source>
        <dbReference type="SAM" id="Phobius"/>
    </source>
</evidence>
<reference evidence="2" key="1">
    <citation type="submission" date="2022-03" db="EMBL/GenBank/DDBJ databases">
        <title>Genomic analyses of argali, domestic sheep and their hybrids provide insights into chromosomal evolution, heterosis and genetic basis of agronomic traits.</title>
        <authorList>
            <person name="Li M."/>
        </authorList>
    </citation>
    <scope>NUCLEOTIDE SEQUENCE</scope>
    <source>
        <strain evidence="2">CAU-MHL-2022a</strain>
        <tissue evidence="2">Skin</tissue>
    </source>
</reference>
<gene>
    <name evidence="2" type="ORF">MG293_006443</name>
</gene>
<feature type="transmembrane region" description="Helical" evidence="1">
    <location>
        <begin position="35"/>
        <end position="57"/>
    </location>
</feature>
<protein>
    <submittedName>
        <fullName evidence="2">Uncharacterized protein</fullName>
    </submittedName>
</protein>
<evidence type="ECO:0000313" key="3">
    <source>
        <dbReference type="Proteomes" id="UP001214576"/>
    </source>
</evidence>